<reference evidence="1" key="1">
    <citation type="journal article" date="2020" name="Stud. Mycol.">
        <title>101 Dothideomycetes genomes: a test case for predicting lifestyles and emergence of pathogens.</title>
        <authorList>
            <person name="Haridas S."/>
            <person name="Albert R."/>
            <person name="Binder M."/>
            <person name="Bloem J."/>
            <person name="Labutti K."/>
            <person name="Salamov A."/>
            <person name="Andreopoulos B."/>
            <person name="Baker S."/>
            <person name="Barry K."/>
            <person name="Bills G."/>
            <person name="Bluhm B."/>
            <person name="Cannon C."/>
            <person name="Castanera R."/>
            <person name="Culley D."/>
            <person name="Daum C."/>
            <person name="Ezra D."/>
            <person name="Gonzalez J."/>
            <person name="Henrissat B."/>
            <person name="Kuo A."/>
            <person name="Liang C."/>
            <person name="Lipzen A."/>
            <person name="Lutzoni F."/>
            <person name="Magnuson J."/>
            <person name="Mondo S."/>
            <person name="Nolan M."/>
            <person name="Ohm R."/>
            <person name="Pangilinan J."/>
            <person name="Park H.-J."/>
            <person name="Ramirez L."/>
            <person name="Alfaro M."/>
            <person name="Sun H."/>
            <person name="Tritt A."/>
            <person name="Yoshinaga Y."/>
            <person name="Zwiers L.-H."/>
            <person name="Turgeon B."/>
            <person name="Goodwin S."/>
            <person name="Spatafora J."/>
            <person name="Crous P."/>
            <person name="Grigoriev I."/>
        </authorList>
    </citation>
    <scope>NUCLEOTIDE SEQUENCE</scope>
    <source>
        <strain evidence="1">CBS 122367</strain>
    </source>
</reference>
<dbReference type="OrthoDB" id="3016366at2759"/>
<accession>A0A6G1IXL0</accession>
<dbReference type="Proteomes" id="UP000799291">
    <property type="component" value="Unassembled WGS sequence"/>
</dbReference>
<dbReference type="EMBL" id="MU005585">
    <property type="protein sequence ID" value="KAF2682987.1"/>
    <property type="molecule type" value="Genomic_DNA"/>
</dbReference>
<protein>
    <submittedName>
        <fullName evidence="1">Uncharacterized protein</fullName>
    </submittedName>
</protein>
<evidence type="ECO:0000313" key="2">
    <source>
        <dbReference type="Proteomes" id="UP000799291"/>
    </source>
</evidence>
<proteinExistence type="predicted"/>
<dbReference type="InterPro" id="IPR046670">
    <property type="entry name" value="DUF6540"/>
</dbReference>
<evidence type="ECO:0000313" key="1">
    <source>
        <dbReference type="EMBL" id="KAF2682987.1"/>
    </source>
</evidence>
<dbReference type="AlphaFoldDB" id="A0A6G1IXL0"/>
<sequence length="119" mass="12901">GGWILEHKETTRVASSLTLCACFRVGKVNTNTYNTLQAVLKGVAADGHPSLNTEEEFDCRVWVKDALIALHNASIIRLTVTISDIENKILGISEANRIGIELGESSAKIINNPTFSTFG</sequence>
<feature type="non-terminal residue" evidence="1">
    <location>
        <position position="1"/>
    </location>
</feature>
<organism evidence="1 2">
    <name type="scientific">Lentithecium fluviatile CBS 122367</name>
    <dbReference type="NCBI Taxonomy" id="1168545"/>
    <lineage>
        <taxon>Eukaryota</taxon>
        <taxon>Fungi</taxon>
        <taxon>Dikarya</taxon>
        <taxon>Ascomycota</taxon>
        <taxon>Pezizomycotina</taxon>
        <taxon>Dothideomycetes</taxon>
        <taxon>Pleosporomycetidae</taxon>
        <taxon>Pleosporales</taxon>
        <taxon>Massarineae</taxon>
        <taxon>Lentitheciaceae</taxon>
        <taxon>Lentithecium</taxon>
    </lineage>
</organism>
<dbReference type="Pfam" id="PF20174">
    <property type="entry name" value="DUF6540"/>
    <property type="match status" value="1"/>
</dbReference>
<gene>
    <name evidence="1" type="ORF">K458DRAFT_305885</name>
</gene>
<name>A0A6G1IXL0_9PLEO</name>
<keyword evidence="2" id="KW-1185">Reference proteome</keyword>